<reference evidence="1" key="1">
    <citation type="submission" date="2021-01" db="EMBL/GenBank/DDBJ databases">
        <title>Deciphering the adaptive evolutionary patterns associated with biogeogrpahic diversity in the finger millet blast pathogen Magnaporthe oryzae in Eastern Africa.</title>
        <authorList>
            <person name="Onyema G."/>
            <person name="Shittu T.A."/>
            <person name="Dodsworth S."/>
            <person name="Devilliers S."/>
            <person name="Muthumeenakshi S."/>
            <person name="Sreenivasaprasad S."/>
        </authorList>
    </citation>
    <scope>NUCLEOTIDE SEQUENCE</scope>
    <source>
        <strain evidence="1">D15/s37</strain>
    </source>
</reference>
<protein>
    <submittedName>
        <fullName evidence="1">Uncharacterized protein</fullName>
    </submittedName>
</protein>
<sequence>MDVTISPLTTRYMPSSSVRTPKNGCGLVGYARPQPMGQAACLVGLLLDYCLVGGRSLASELHGFETLFRKQRVESFHENAQETLKVSNLGQQNDHT</sequence>
<evidence type="ECO:0000313" key="1">
    <source>
        <dbReference type="EMBL" id="KAI6297898.1"/>
    </source>
</evidence>
<organism evidence="1 2">
    <name type="scientific">Pyricularia grisea</name>
    <name type="common">Crabgrass-specific blast fungus</name>
    <name type="synonym">Magnaporthe grisea</name>
    <dbReference type="NCBI Taxonomy" id="148305"/>
    <lineage>
        <taxon>Eukaryota</taxon>
        <taxon>Fungi</taxon>
        <taxon>Dikarya</taxon>
        <taxon>Ascomycota</taxon>
        <taxon>Pezizomycotina</taxon>
        <taxon>Sordariomycetes</taxon>
        <taxon>Sordariomycetidae</taxon>
        <taxon>Magnaporthales</taxon>
        <taxon>Pyriculariaceae</taxon>
        <taxon>Pyricularia</taxon>
    </lineage>
</organism>
<name>A0ABQ8NJ26_PYRGI</name>
<accession>A0ABQ8NJ26</accession>
<keyword evidence="2" id="KW-1185">Reference proteome</keyword>
<dbReference type="EMBL" id="JABSND010000102">
    <property type="protein sequence ID" value="KAI6297898.1"/>
    <property type="molecule type" value="Genomic_DNA"/>
</dbReference>
<comment type="caution">
    <text evidence="1">The sequence shown here is derived from an EMBL/GenBank/DDBJ whole genome shotgun (WGS) entry which is preliminary data.</text>
</comment>
<evidence type="ECO:0000313" key="2">
    <source>
        <dbReference type="Proteomes" id="UP001059893"/>
    </source>
</evidence>
<gene>
    <name evidence="1" type="ORF">MCOR33_005900</name>
</gene>
<dbReference type="Proteomes" id="UP001059893">
    <property type="component" value="Unassembled WGS sequence"/>
</dbReference>
<proteinExistence type="predicted"/>